<evidence type="ECO:0000313" key="2">
    <source>
        <dbReference type="Proteomes" id="UP000027138"/>
    </source>
</evidence>
<gene>
    <name evidence="1" type="ORF">JCGZ_05747</name>
</gene>
<dbReference type="Proteomes" id="UP000027138">
    <property type="component" value="Unassembled WGS sequence"/>
</dbReference>
<proteinExistence type="predicted"/>
<dbReference type="EMBL" id="KK914256">
    <property type="protein sequence ID" value="KDP44280.1"/>
    <property type="molecule type" value="Genomic_DNA"/>
</dbReference>
<dbReference type="OrthoDB" id="833235at2759"/>
<organism evidence="1 2">
    <name type="scientific">Jatropha curcas</name>
    <name type="common">Barbados nut</name>
    <dbReference type="NCBI Taxonomy" id="180498"/>
    <lineage>
        <taxon>Eukaryota</taxon>
        <taxon>Viridiplantae</taxon>
        <taxon>Streptophyta</taxon>
        <taxon>Embryophyta</taxon>
        <taxon>Tracheophyta</taxon>
        <taxon>Spermatophyta</taxon>
        <taxon>Magnoliopsida</taxon>
        <taxon>eudicotyledons</taxon>
        <taxon>Gunneridae</taxon>
        <taxon>Pentapetalae</taxon>
        <taxon>rosids</taxon>
        <taxon>fabids</taxon>
        <taxon>Malpighiales</taxon>
        <taxon>Euphorbiaceae</taxon>
        <taxon>Crotonoideae</taxon>
        <taxon>Jatropheae</taxon>
        <taxon>Jatropha</taxon>
    </lineage>
</organism>
<dbReference type="PANTHER" id="PTHR33592">
    <property type="entry name" value="TRANSMEMBRANE PROTEIN"/>
    <property type="match status" value="1"/>
</dbReference>
<sequence length="98" mass="10432">MALLVFLILTPNEATRILDEEEENFMMMVVKKQGLILQSLQKGPVTPSGPNGCNYVPGRGGAPCTSQRTFAGHGVAPPNHAYPGVVVPFGVATENKPQ</sequence>
<dbReference type="STRING" id="180498.A0A067LI70"/>
<keyword evidence="2" id="KW-1185">Reference proteome</keyword>
<dbReference type="PANTHER" id="PTHR33592:SF5">
    <property type="entry name" value="TRANSMEMBRANE PROTEIN"/>
    <property type="match status" value="1"/>
</dbReference>
<reference evidence="1 2" key="1">
    <citation type="journal article" date="2014" name="PLoS ONE">
        <title>Global Analysis of Gene Expression Profiles in Physic Nut (Jatropha curcas L.) Seedlings Exposed to Salt Stress.</title>
        <authorList>
            <person name="Zhang L."/>
            <person name="Zhang C."/>
            <person name="Wu P."/>
            <person name="Chen Y."/>
            <person name="Li M."/>
            <person name="Jiang H."/>
            <person name="Wu G."/>
        </authorList>
    </citation>
    <scope>NUCLEOTIDE SEQUENCE [LARGE SCALE GENOMIC DNA]</scope>
    <source>
        <strain evidence="2">cv. GZQX0401</strain>
        <tissue evidence="1">Young leaves</tissue>
    </source>
</reference>
<evidence type="ECO:0000313" key="1">
    <source>
        <dbReference type="EMBL" id="KDP44280.1"/>
    </source>
</evidence>
<name>A0A067LI70_JATCU</name>
<protein>
    <submittedName>
        <fullName evidence="1">Uncharacterized protein</fullName>
    </submittedName>
</protein>
<dbReference type="AlphaFoldDB" id="A0A067LI70"/>
<accession>A0A067LI70</accession>